<dbReference type="EMBL" id="CP061800">
    <property type="protein sequence ID" value="QTA93618.1"/>
    <property type="molecule type" value="Genomic_DNA"/>
</dbReference>
<dbReference type="RefSeq" id="WP_207680488.1">
    <property type="nucleotide sequence ID" value="NZ_CP061800.1"/>
</dbReference>
<organism evidence="1 2">
    <name type="scientific">Desulfonema magnum</name>
    <dbReference type="NCBI Taxonomy" id="45655"/>
    <lineage>
        <taxon>Bacteria</taxon>
        <taxon>Pseudomonadati</taxon>
        <taxon>Thermodesulfobacteriota</taxon>
        <taxon>Desulfobacteria</taxon>
        <taxon>Desulfobacterales</taxon>
        <taxon>Desulfococcaceae</taxon>
        <taxon>Desulfonema</taxon>
    </lineage>
</organism>
<gene>
    <name evidence="1" type="ORF">dnm_097220</name>
</gene>
<accession>A0A975BYW1</accession>
<evidence type="ECO:0000313" key="1">
    <source>
        <dbReference type="EMBL" id="QTA93618.1"/>
    </source>
</evidence>
<sequence>MLEELLIPVGIEVHTEIEVMADPPKADILLLRRTHPAWTPEQLKRLPDGIRDSGADHILLEFKYSESVGLSAFRQAVGYDYFYKDSKELTGREVQTFLISAKTTRKSTLDKFGYSPTDRAGVYRSLHPLLESVPLLILNELSEEPHNAYIKCFASRTEMKRAAFRTLKGQNIGLFSMKLLWFLQGLWKHWFFKGGAPMKQELTPEEVIEMGKIWGDIYLSTLPPEERLKGLGPEERLRGLGPKELVRAVGIEELLKGMSVKEIEAYLRKRKKKK</sequence>
<evidence type="ECO:0000313" key="2">
    <source>
        <dbReference type="Proteomes" id="UP000663722"/>
    </source>
</evidence>
<proteinExistence type="predicted"/>
<dbReference type="KEGG" id="dmm:dnm_097220"/>
<dbReference type="AlphaFoldDB" id="A0A975BYW1"/>
<keyword evidence="2" id="KW-1185">Reference proteome</keyword>
<protein>
    <submittedName>
        <fullName evidence="1">Uncharacterized protein</fullName>
    </submittedName>
</protein>
<reference evidence="1" key="1">
    <citation type="journal article" date="2021" name="Microb. Physiol.">
        <title>Proteogenomic Insights into the Physiology of Marine, Sulfate-Reducing, Filamentous Desulfonema limicola and Desulfonema magnum.</title>
        <authorList>
            <person name="Schnaars V."/>
            <person name="Wohlbrand L."/>
            <person name="Scheve S."/>
            <person name="Hinrichs C."/>
            <person name="Reinhardt R."/>
            <person name="Rabus R."/>
        </authorList>
    </citation>
    <scope>NUCLEOTIDE SEQUENCE</scope>
    <source>
        <strain evidence="1">4be13</strain>
    </source>
</reference>
<name>A0A975BYW1_9BACT</name>
<dbReference type="Proteomes" id="UP000663722">
    <property type="component" value="Chromosome"/>
</dbReference>